<dbReference type="Pfam" id="PF00535">
    <property type="entry name" value="Glycos_transf_2"/>
    <property type="match status" value="1"/>
</dbReference>
<protein>
    <submittedName>
        <fullName evidence="6">Glycosyl transferase</fullName>
    </submittedName>
</protein>
<feature type="domain" description="Glycosyltransferase 2-like" evidence="5">
    <location>
        <begin position="8"/>
        <end position="130"/>
    </location>
</feature>
<dbReference type="SUPFAM" id="SSF53448">
    <property type="entry name" value="Nucleotide-diphospho-sugar transferases"/>
    <property type="match status" value="1"/>
</dbReference>
<dbReference type="InterPro" id="IPR029044">
    <property type="entry name" value="Nucleotide-diphossugar_trans"/>
</dbReference>
<comment type="pathway">
    <text evidence="1">Cell wall biogenesis; cell wall polysaccharide biosynthesis.</text>
</comment>
<evidence type="ECO:0000256" key="4">
    <source>
        <dbReference type="ARBA" id="ARBA00022679"/>
    </source>
</evidence>
<dbReference type="RefSeq" id="WP_124977408.1">
    <property type="nucleotide sequence ID" value="NZ_BDQK01000001.1"/>
</dbReference>
<dbReference type="PANTHER" id="PTHR43179">
    <property type="entry name" value="RHAMNOSYLTRANSFERASE WBBL"/>
    <property type="match status" value="1"/>
</dbReference>
<keyword evidence="7" id="KW-1185">Reference proteome</keyword>
<dbReference type="InterPro" id="IPR001173">
    <property type="entry name" value="Glyco_trans_2-like"/>
</dbReference>
<dbReference type="GO" id="GO:0016757">
    <property type="term" value="F:glycosyltransferase activity"/>
    <property type="evidence" value="ECO:0007669"/>
    <property type="project" value="UniProtKB-KW"/>
</dbReference>
<dbReference type="Proteomes" id="UP000287247">
    <property type="component" value="Unassembled WGS sequence"/>
</dbReference>
<comment type="caution">
    <text evidence="6">The sequence shown here is derived from an EMBL/GenBank/DDBJ whole genome shotgun (WGS) entry which is preliminary data.</text>
</comment>
<gene>
    <name evidence="6" type="ORF">AsFPU1_0585</name>
</gene>
<name>A0A401ID16_APHSA</name>
<evidence type="ECO:0000259" key="5">
    <source>
        <dbReference type="Pfam" id="PF00535"/>
    </source>
</evidence>
<keyword evidence="4 6" id="KW-0808">Transferase</keyword>
<dbReference type="PANTHER" id="PTHR43179:SF12">
    <property type="entry name" value="GALACTOFURANOSYLTRANSFERASE GLFT2"/>
    <property type="match status" value="1"/>
</dbReference>
<evidence type="ECO:0000313" key="6">
    <source>
        <dbReference type="EMBL" id="GBF79193.1"/>
    </source>
</evidence>
<evidence type="ECO:0000313" key="7">
    <source>
        <dbReference type="Proteomes" id="UP000287247"/>
    </source>
</evidence>
<evidence type="ECO:0000256" key="2">
    <source>
        <dbReference type="ARBA" id="ARBA00006739"/>
    </source>
</evidence>
<reference evidence="7" key="1">
    <citation type="submission" date="2017-05" db="EMBL/GenBank/DDBJ databases">
        <title>Physiological properties and genetic analysis related to exopolysaccharide production of fresh-water unicellular cyanobacterium Aphanothece sacrum, Suizenji Nori, that has been cultured as a food source in Japan.</title>
        <authorList>
            <person name="Kanesaki Y."/>
            <person name="Yoshikawa S."/>
            <person name="Ohki K."/>
        </authorList>
    </citation>
    <scope>NUCLEOTIDE SEQUENCE [LARGE SCALE GENOMIC DNA]</scope>
    <source>
        <strain evidence="7">FPU1</strain>
    </source>
</reference>
<dbReference type="EMBL" id="BDQK01000001">
    <property type="protein sequence ID" value="GBF79193.1"/>
    <property type="molecule type" value="Genomic_DNA"/>
</dbReference>
<dbReference type="OrthoDB" id="396512at2"/>
<dbReference type="Gene3D" id="3.90.550.10">
    <property type="entry name" value="Spore Coat Polysaccharide Biosynthesis Protein SpsA, Chain A"/>
    <property type="match status" value="1"/>
</dbReference>
<keyword evidence="3" id="KW-0328">Glycosyltransferase</keyword>
<organism evidence="6 7">
    <name type="scientific">Aphanothece sacrum FPU1</name>
    <dbReference type="NCBI Taxonomy" id="1920663"/>
    <lineage>
        <taxon>Bacteria</taxon>
        <taxon>Bacillati</taxon>
        <taxon>Cyanobacteriota</taxon>
        <taxon>Cyanophyceae</taxon>
        <taxon>Oscillatoriophycideae</taxon>
        <taxon>Chroococcales</taxon>
        <taxon>Aphanothecaceae</taxon>
        <taxon>Aphanothece</taxon>
    </lineage>
</organism>
<sequence>MTETIAAIIVTFNRKYLLIQCLEAVLYQSRIPDQIIVIDNASTDGTPESLKESGYLENPMINYVRLTENTGGAGGFYQGMKLGYEAGYDWLWLMDDDGYPQQDCLEILLQGRDNFEIIGPSVVIPDNLSRLTWGVRSFNEAGQFKPRGLIYEYAQLVENSQDGWYEGFANFFNAVLLKRQVIDKVGYILPELFCWGDELEYFLRCKSLKIQISTSINALYFHPYNAPSISKFRYYYVLRNVFYNYSKYGKNMYSDTLRKFYPIYIILKYIRQIPSLSPQYLWILYQGIINAVQDKLIAFPK</sequence>
<evidence type="ECO:0000256" key="3">
    <source>
        <dbReference type="ARBA" id="ARBA00022676"/>
    </source>
</evidence>
<evidence type="ECO:0000256" key="1">
    <source>
        <dbReference type="ARBA" id="ARBA00004776"/>
    </source>
</evidence>
<proteinExistence type="inferred from homology"/>
<accession>A0A401ID16</accession>
<dbReference type="AlphaFoldDB" id="A0A401ID16"/>
<comment type="similarity">
    <text evidence="2">Belongs to the glycosyltransferase 2 family.</text>
</comment>